<dbReference type="PANTHER" id="PTHR33452">
    <property type="entry name" value="OXIDOREDUCTASE CATD-RELATED"/>
    <property type="match status" value="1"/>
</dbReference>
<feature type="transmembrane region" description="Helical" evidence="7">
    <location>
        <begin position="62"/>
        <end position="87"/>
    </location>
</feature>
<evidence type="ECO:0000256" key="7">
    <source>
        <dbReference type="SAM" id="Phobius"/>
    </source>
</evidence>
<evidence type="ECO:0000313" key="9">
    <source>
        <dbReference type="Proteomes" id="UP001501266"/>
    </source>
</evidence>
<evidence type="ECO:0000256" key="5">
    <source>
        <dbReference type="ARBA" id="ARBA00022989"/>
    </source>
</evidence>
<comment type="subcellular location">
    <subcellularLocation>
        <location evidence="1">Cell membrane</location>
        <topology evidence="1">Multi-pass membrane protein</topology>
    </subcellularLocation>
</comment>
<evidence type="ECO:0000256" key="6">
    <source>
        <dbReference type="ARBA" id="ARBA00023136"/>
    </source>
</evidence>
<keyword evidence="6 7" id="KW-0472">Membrane</keyword>
<evidence type="ECO:0000256" key="3">
    <source>
        <dbReference type="ARBA" id="ARBA00022475"/>
    </source>
</evidence>
<dbReference type="InterPro" id="IPR051907">
    <property type="entry name" value="DoxX-like_oxidoreductase"/>
</dbReference>
<organism evidence="8 9">
    <name type="scientific">Agrococcus citreus</name>
    <dbReference type="NCBI Taxonomy" id="84643"/>
    <lineage>
        <taxon>Bacteria</taxon>
        <taxon>Bacillati</taxon>
        <taxon>Actinomycetota</taxon>
        <taxon>Actinomycetes</taxon>
        <taxon>Micrococcales</taxon>
        <taxon>Microbacteriaceae</taxon>
        <taxon>Agrococcus</taxon>
    </lineage>
</organism>
<name>A0ABP4JJ51_9MICO</name>
<keyword evidence="4 7" id="KW-0812">Transmembrane</keyword>
<evidence type="ECO:0000256" key="1">
    <source>
        <dbReference type="ARBA" id="ARBA00004651"/>
    </source>
</evidence>
<sequence>MEIDLGLLVLRLALAALLAGHATQKLFGWFRGRGIQGTGKLFEADGLRPGAVMVTFAGLSELAAAGLLALGLATPLASAMVIGAMLAAISTLWPKGLWAHLGGFEVPLTYAIIAFVLACTGPGAIAVDALLPWQLHGPVWALGAAVLGVLSAAPLLAMVVRHRRATREGSQPAAG</sequence>
<dbReference type="PANTHER" id="PTHR33452:SF1">
    <property type="entry name" value="INNER MEMBRANE PROTEIN YPHA-RELATED"/>
    <property type="match status" value="1"/>
</dbReference>
<dbReference type="Proteomes" id="UP001501266">
    <property type="component" value="Unassembled WGS sequence"/>
</dbReference>
<keyword evidence="9" id="KW-1185">Reference proteome</keyword>
<evidence type="ECO:0000256" key="2">
    <source>
        <dbReference type="ARBA" id="ARBA00006679"/>
    </source>
</evidence>
<dbReference type="InterPro" id="IPR032808">
    <property type="entry name" value="DoxX"/>
</dbReference>
<proteinExistence type="inferred from homology"/>
<reference evidence="9" key="1">
    <citation type="journal article" date="2019" name="Int. J. Syst. Evol. Microbiol.">
        <title>The Global Catalogue of Microorganisms (GCM) 10K type strain sequencing project: providing services to taxonomists for standard genome sequencing and annotation.</title>
        <authorList>
            <consortium name="The Broad Institute Genomics Platform"/>
            <consortium name="The Broad Institute Genome Sequencing Center for Infectious Disease"/>
            <person name="Wu L."/>
            <person name="Ma J."/>
        </authorList>
    </citation>
    <scope>NUCLEOTIDE SEQUENCE [LARGE SCALE GENOMIC DNA]</scope>
    <source>
        <strain evidence="9">JCM 12398</strain>
    </source>
</reference>
<evidence type="ECO:0000256" key="4">
    <source>
        <dbReference type="ARBA" id="ARBA00022692"/>
    </source>
</evidence>
<accession>A0ABP4JJ51</accession>
<protein>
    <submittedName>
        <fullName evidence="8">DoxX family membrane protein</fullName>
    </submittedName>
</protein>
<comment type="similarity">
    <text evidence="2">Belongs to the DoxX family.</text>
</comment>
<keyword evidence="3" id="KW-1003">Cell membrane</keyword>
<feature type="transmembrane region" description="Helical" evidence="7">
    <location>
        <begin position="139"/>
        <end position="160"/>
    </location>
</feature>
<keyword evidence="5 7" id="KW-1133">Transmembrane helix</keyword>
<gene>
    <name evidence="8" type="ORF">GCM10009640_16490</name>
</gene>
<comment type="caution">
    <text evidence="8">The sequence shown here is derived from an EMBL/GenBank/DDBJ whole genome shotgun (WGS) entry which is preliminary data.</text>
</comment>
<dbReference type="Pfam" id="PF07681">
    <property type="entry name" value="DoxX"/>
    <property type="match status" value="1"/>
</dbReference>
<dbReference type="RefSeq" id="WP_343919291.1">
    <property type="nucleotide sequence ID" value="NZ_BAAAKK010000004.1"/>
</dbReference>
<evidence type="ECO:0000313" key="8">
    <source>
        <dbReference type="EMBL" id="GAA1422925.1"/>
    </source>
</evidence>
<dbReference type="EMBL" id="BAAAKK010000004">
    <property type="protein sequence ID" value="GAA1422925.1"/>
    <property type="molecule type" value="Genomic_DNA"/>
</dbReference>